<dbReference type="AlphaFoldDB" id="A0A1Y1JRI6"/>
<dbReference type="EMBL" id="BDQF01000101">
    <property type="protein sequence ID" value="GAW84078.1"/>
    <property type="molecule type" value="Genomic_DNA"/>
</dbReference>
<sequence length="585" mass="65434">MYIKLEPLRILHNYLIYKPQFWKMAKVSFIPFDSISYNKGEQCLIKYIDYTNEIEEQINNFEKNNHSDYCSAWEQLSKNIKIKVVELEECYRERHIQVDINQDLAIKNFIEKCSDKSKCPCNTAPPEKNNDELVSELQHPRENEQKKLDEIESVKEGKIVQDEQNEKDHHNPFNAQIKNKESVNYYRSDAAQQLDASLESTTETGESISEALDFNKTESLSQTIHSGESESPSKLQVNNLQESSTKDRLPDSQHGVRENIETKGDEVQGLATKFNVFDSSASNFPDSGHYTAGALLPITLNNPDSKNVEQGDSFNGNVVTEDAIVGNLSQSDARGNHENNKYLSLGDKPTHNANSGDEIPVGIGTNAISFIGISTPTVCTPKLGIDPGVSEVINTVDSVSLNAHSHGEEYDRGNTCGERCNIYLNCVETNCPELSSDTGIHTTSEIGVTNIYESHSNHQKYMGMIHNKDAHAGLHQSPKIQTVDVTQGLQPRKEGAFSQEEVIQQSVLRGTMNPNEGVNLNNEDSNKLENVSLGNHGNYKSTLSKPNKGISEIGKYIKLTLSSNEFKYIEEQLHVQIHLSKQKNT</sequence>
<keyword evidence="3" id="KW-1185">Reference proteome</keyword>
<feature type="compositionally biased region" description="Basic and acidic residues" evidence="1">
    <location>
        <begin position="244"/>
        <end position="263"/>
    </location>
</feature>
<dbReference type="GeneID" id="39744886"/>
<proteinExistence type="predicted"/>
<comment type="caution">
    <text evidence="2">The sequence shown here is derived from an EMBL/GenBank/DDBJ whole genome shotgun (WGS) entry which is preliminary data.</text>
</comment>
<protein>
    <submittedName>
        <fullName evidence="2">Variable surface protein</fullName>
    </submittedName>
</protein>
<gene>
    <name evidence="2" type="ORF">PGO_000965</name>
</gene>
<feature type="region of interest" description="Disordered" evidence="1">
    <location>
        <begin position="195"/>
        <end position="263"/>
    </location>
</feature>
<feature type="compositionally biased region" description="Polar residues" evidence="1">
    <location>
        <begin position="217"/>
        <end position="243"/>
    </location>
</feature>
<organism evidence="2 3">
    <name type="scientific">Plasmodium gonderi</name>
    <dbReference type="NCBI Taxonomy" id="77519"/>
    <lineage>
        <taxon>Eukaryota</taxon>
        <taxon>Sar</taxon>
        <taxon>Alveolata</taxon>
        <taxon>Apicomplexa</taxon>
        <taxon>Aconoidasida</taxon>
        <taxon>Haemosporida</taxon>
        <taxon>Plasmodiidae</taxon>
        <taxon>Plasmodium</taxon>
        <taxon>Plasmodium (Plasmodium)</taxon>
    </lineage>
</organism>
<dbReference type="RefSeq" id="XP_028546667.1">
    <property type="nucleotide sequence ID" value="XM_028690866.1"/>
</dbReference>
<feature type="region of interest" description="Disordered" evidence="1">
    <location>
        <begin position="120"/>
        <end position="179"/>
    </location>
</feature>
<evidence type="ECO:0000313" key="3">
    <source>
        <dbReference type="Proteomes" id="UP000195521"/>
    </source>
</evidence>
<dbReference type="OrthoDB" id="10385922at2759"/>
<dbReference type="Proteomes" id="UP000195521">
    <property type="component" value="Unassembled WGS sequence"/>
</dbReference>
<evidence type="ECO:0000256" key="1">
    <source>
        <dbReference type="SAM" id="MobiDB-lite"/>
    </source>
</evidence>
<feature type="compositionally biased region" description="Low complexity" evidence="1">
    <location>
        <begin position="197"/>
        <end position="210"/>
    </location>
</feature>
<accession>A0A1Y1JRI6</accession>
<reference evidence="3" key="1">
    <citation type="submission" date="2017-04" db="EMBL/GenBank/DDBJ databases">
        <title>Plasmodium gonderi genome.</title>
        <authorList>
            <person name="Arisue N."/>
            <person name="Honma H."/>
            <person name="Kawai S."/>
            <person name="Tougan T."/>
            <person name="Tanabe K."/>
            <person name="Horii T."/>
        </authorList>
    </citation>
    <scope>NUCLEOTIDE SEQUENCE [LARGE SCALE GENOMIC DNA]</scope>
    <source>
        <strain evidence="3">ATCC 30045</strain>
    </source>
</reference>
<feature type="compositionally biased region" description="Basic and acidic residues" evidence="1">
    <location>
        <begin position="138"/>
        <end position="171"/>
    </location>
</feature>
<name>A0A1Y1JRI6_PLAGO</name>
<evidence type="ECO:0000313" key="2">
    <source>
        <dbReference type="EMBL" id="GAW84078.1"/>
    </source>
</evidence>